<keyword evidence="11" id="KW-1185">Reference proteome</keyword>
<reference evidence="10" key="1">
    <citation type="submission" date="2019-09" db="EMBL/GenBank/DDBJ databases">
        <title>Complete genome sequencing of four Arcobacter species reveals a diverse suite of mobile elements.</title>
        <authorList>
            <person name="Miller W.G."/>
            <person name="Yee E."/>
            <person name="Bono J.L."/>
        </authorList>
    </citation>
    <scope>NUCLEOTIDE SEQUENCE [LARGE SCALE GENOMIC DNA]</scope>
    <source>
        <strain evidence="10">LMG 26638</strain>
    </source>
</reference>
<dbReference type="GO" id="GO:0005576">
    <property type="term" value="C:extracellular region"/>
    <property type="evidence" value="ECO:0007669"/>
    <property type="project" value="UniProtKB-SubCell"/>
</dbReference>
<dbReference type="InterPro" id="IPR053927">
    <property type="entry name" value="FlgK_helical"/>
</dbReference>
<evidence type="ECO:0000259" key="7">
    <source>
        <dbReference type="Pfam" id="PF00460"/>
    </source>
</evidence>
<evidence type="ECO:0000256" key="4">
    <source>
        <dbReference type="ARBA" id="ARBA00016244"/>
    </source>
</evidence>
<comment type="similarity">
    <text evidence="3">Belongs to the flagella basal body rod proteins family.</text>
</comment>
<dbReference type="PANTHER" id="PTHR30033:SF1">
    <property type="entry name" value="FLAGELLAR HOOK-ASSOCIATED PROTEIN 1"/>
    <property type="match status" value="1"/>
</dbReference>
<keyword evidence="6" id="KW-0975">Bacterial flagellum</keyword>
<feature type="domain" description="Flagellar basal body rod protein N-terminal" evidence="7">
    <location>
        <begin position="5"/>
        <end position="35"/>
    </location>
</feature>
<evidence type="ECO:0000256" key="3">
    <source>
        <dbReference type="ARBA" id="ARBA00009677"/>
    </source>
</evidence>
<evidence type="ECO:0000256" key="5">
    <source>
        <dbReference type="ARBA" id="ARBA00022525"/>
    </source>
</evidence>
<proteinExistence type="inferred from homology"/>
<dbReference type="GO" id="GO:0009424">
    <property type="term" value="C:bacterial-type flagellum hook"/>
    <property type="evidence" value="ECO:0007669"/>
    <property type="project" value="InterPro"/>
</dbReference>
<dbReference type="Pfam" id="PF00460">
    <property type="entry name" value="Flg_bb_rod"/>
    <property type="match status" value="1"/>
</dbReference>
<organism evidence="10 11">
    <name type="scientific">Malaciobacter pacificus</name>
    <dbReference type="NCBI Taxonomy" id="1080223"/>
    <lineage>
        <taxon>Bacteria</taxon>
        <taxon>Pseudomonadati</taxon>
        <taxon>Campylobacterota</taxon>
        <taxon>Epsilonproteobacteria</taxon>
        <taxon>Campylobacterales</taxon>
        <taxon>Arcobacteraceae</taxon>
        <taxon>Malaciobacter</taxon>
    </lineage>
</organism>
<dbReference type="Proteomes" id="UP000322726">
    <property type="component" value="Chromosome"/>
</dbReference>
<accession>A0A5C2HAX5</accession>
<dbReference type="OrthoDB" id="9802553at2"/>
<dbReference type="GO" id="GO:0044780">
    <property type="term" value="P:bacterial-type flagellum assembly"/>
    <property type="evidence" value="ECO:0007669"/>
    <property type="project" value="InterPro"/>
</dbReference>
<feature type="domain" description="Flagellar basal-body/hook protein C-terminal" evidence="8">
    <location>
        <begin position="579"/>
        <end position="614"/>
    </location>
</feature>
<evidence type="ECO:0000313" key="10">
    <source>
        <dbReference type="EMBL" id="QEP35378.1"/>
    </source>
</evidence>
<dbReference type="PRINTS" id="PR01005">
    <property type="entry name" value="FLGHOOKAP1"/>
</dbReference>
<keyword evidence="10" id="KW-0282">Flagellum</keyword>
<name>A0A5C2HAX5_9BACT</name>
<dbReference type="Pfam" id="PF06429">
    <property type="entry name" value="Flg_bbr_C"/>
    <property type="match status" value="1"/>
</dbReference>
<evidence type="ECO:0000256" key="1">
    <source>
        <dbReference type="ARBA" id="ARBA00004365"/>
    </source>
</evidence>
<dbReference type="AlphaFoldDB" id="A0A5C2HAX5"/>
<evidence type="ECO:0000259" key="9">
    <source>
        <dbReference type="Pfam" id="PF22638"/>
    </source>
</evidence>
<dbReference type="GO" id="GO:0005198">
    <property type="term" value="F:structural molecule activity"/>
    <property type="evidence" value="ECO:0007669"/>
    <property type="project" value="InterPro"/>
</dbReference>
<dbReference type="EMBL" id="CP035928">
    <property type="protein sequence ID" value="QEP35378.1"/>
    <property type="molecule type" value="Genomic_DNA"/>
</dbReference>
<reference evidence="10" key="2">
    <citation type="submission" date="2019-09" db="EMBL/GenBank/DDBJ databases">
        <title>Taxonomic note: a critical rebuttal of the proposed division of the genus Arcobacter into six genera, emended descriptions of Arcobacter anaerophilus and the genus Arcobacter, and an assessment of genus-level boundaries for Epsilonproteobacteria using in silico genomic comparator tools.</title>
        <authorList>
            <person name="On S.L.W."/>
            <person name="Miller W.G."/>
            <person name="Biggs P."/>
            <person name="Cornelius A."/>
            <person name="Vandamme P."/>
        </authorList>
    </citation>
    <scope>NUCLEOTIDE SEQUENCE [LARGE SCALE GENOMIC DNA]</scope>
    <source>
        <strain evidence="10">LMG 26638</strain>
    </source>
</reference>
<keyword evidence="10" id="KW-0966">Cell projection</keyword>
<keyword evidence="10" id="KW-0969">Cilium</keyword>
<dbReference type="PANTHER" id="PTHR30033">
    <property type="entry name" value="FLAGELLAR HOOK-ASSOCIATED PROTEIN 1"/>
    <property type="match status" value="1"/>
</dbReference>
<evidence type="ECO:0000256" key="2">
    <source>
        <dbReference type="ARBA" id="ARBA00004613"/>
    </source>
</evidence>
<dbReference type="InterPro" id="IPR002371">
    <property type="entry name" value="FlgK"/>
</dbReference>
<protein>
    <recommendedName>
        <fullName evidence="4">Flagellar hook-associated protein 1</fullName>
    </recommendedName>
</protein>
<keyword evidence="5" id="KW-0964">Secreted</keyword>
<dbReference type="NCBIfam" id="TIGR02492">
    <property type="entry name" value="flgK_ends"/>
    <property type="match status" value="1"/>
</dbReference>
<evidence type="ECO:0000256" key="6">
    <source>
        <dbReference type="ARBA" id="ARBA00023143"/>
    </source>
</evidence>
<dbReference type="InterPro" id="IPR001444">
    <property type="entry name" value="Flag_bb_rod_N"/>
</dbReference>
<evidence type="ECO:0000259" key="8">
    <source>
        <dbReference type="Pfam" id="PF06429"/>
    </source>
</evidence>
<dbReference type="RefSeq" id="WP_130234273.1">
    <property type="nucleotide sequence ID" value="NZ_BMEF01000009.1"/>
</dbReference>
<dbReference type="KEGG" id="apai:APAC_2318"/>
<evidence type="ECO:0000313" key="11">
    <source>
        <dbReference type="Proteomes" id="UP000322726"/>
    </source>
</evidence>
<dbReference type="SUPFAM" id="SSF64518">
    <property type="entry name" value="Phase 1 flagellin"/>
    <property type="match status" value="1"/>
</dbReference>
<feature type="domain" description="Flagellar hook-associated protein FlgK helical" evidence="9">
    <location>
        <begin position="91"/>
        <end position="243"/>
    </location>
</feature>
<dbReference type="Pfam" id="PF22638">
    <property type="entry name" value="FlgK_D1"/>
    <property type="match status" value="1"/>
</dbReference>
<sequence>MLNSINVSSTGLSAAKTAVENVSNNIANENTPGYKKRVVQLSELEHMDTRFTGRGVDSSSAYRITDQYMFDKLLSENTTTNYYDKLSSMLGNVESIFSETDSSGFSSDLDRYFQSVENLRSNPNSEVYRTTLISHGNALVDSMQNLYSSIEQQQKLERSEINENVDIVNNILKDIGLVNQKLGQLNESSNDLLDKRDQLETELAKYVDIEVDRTDGDYELSIAGVVAVRFNTNVRDVSIDEEKITQVDKYVKDNSLNESIIELSDGVFNNGDTLSYKLNNEHEVSVTYGETFTDNEGNSITVGSDNYIRALVAKINVDPDMNDYVTAYNGTRYLDSSGELITDDTQDNYLRIESNIAGLDGSFDGRISLVEDNDTNITDDIYDIQARNTFYKDDYQSTEAEDRVYLAIYGQEISAKDGIIKAQVENLSSDSYNNKYQSYLDKLDAFAKTLSDLTDSYIQTGTDEYIYGENASEKSLGTINEIGLFSGSSVSDLRFNSSRVNDLNQQDLDYLATMQWKKDISFTGKEQDSTLDTVTSLAEFFQDIKVGVSSDVETNNFLLETQENVELSLKSSYDQLVKVDKDEEMINLMKFQSAYTANAKVVTAIDEMIQVLLGLKR</sequence>
<dbReference type="InterPro" id="IPR010930">
    <property type="entry name" value="Flg_bb/hook_C_dom"/>
</dbReference>
<comment type="subcellular location">
    <subcellularLocation>
        <location evidence="1">Bacterial flagellum</location>
    </subcellularLocation>
    <subcellularLocation>
        <location evidence="2">Secreted</location>
    </subcellularLocation>
</comment>
<gene>
    <name evidence="10" type="primary">flgK</name>
    <name evidence="10" type="ORF">APAC_2318</name>
</gene>